<dbReference type="OrthoDB" id="25586at2759"/>
<dbReference type="SUPFAM" id="SSF55729">
    <property type="entry name" value="Acyl-CoA N-acyltransferases (Nat)"/>
    <property type="match status" value="1"/>
</dbReference>
<comment type="similarity">
    <text evidence="3">Belongs to the acetyltransferase family. ARD1 subfamily.</text>
</comment>
<evidence type="ECO:0000313" key="7">
    <source>
        <dbReference type="Proteomes" id="UP000515908"/>
    </source>
</evidence>
<evidence type="ECO:0000256" key="1">
    <source>
        <dbReference type="ARBA" id="ARBA00022679"/>
    </source>
</evidence>
<gene>
    <name evidence="6" type="ORF">ADEAN_000702400</name>
</gene>
<keyword evidence="7" id="KW-1185">Reference proteome</keyword>
<feature type="compositionally biased region" description="Gly residues" evidence="4">
    <location>
        <begin position="209"/>
        <end position="222"/>
    </location>
</feature>
<protein>
    <submittedName>
        <fullName evidence="6">Acetyltransferase (GNAT) family/Acetyltransferase (GNAT) domain/FR47-like protein, putative</fullName>
    </submittedName>
</protein>
<dbReference type="GO" id="GO:1990189">
    <property type="term" value="F:protein N-terminal-serine acetyltransferase activity"/>
    <property type="evidence" value="ECO:0007669"/>
    <property type="project" value="TreeGrafter"/>
</dbReference>
<dbReference type="PROSITE" id="PS51186">
    <property type="entry name" value="GNAT"/>
    <property type="match status" value="1"/>
</dbReference>
<dbReference type="Gene3D" id="3.40.630.30">
    <property type="match status" value="1"/>
</dbReference>
<dbReference type="GO" id="GO:1990190">
    <property type="term" value="F:protein-N-terminal-glutamate acetyltransferase activity"/>
    <property type="evidence" value="ECO:0007669"/>
    <property type="project" value="TreeGrafter"/>
</dbReference>
<feature type="region of interest" description="Disordered" evidence="4">
    <location>
        <begin position="203"/>
        <end position="228"/>
    </location>
</feature>
<dbReference type="FunFam" id="3.40.630.30:FF:000138">
    <property type="entry name" value="N-acetyltransferase subunit ARD1"/>
    <property type="match status" value="1"/>
</dbReference>
<dbReference type="InterPro" id="IPR000182">
    <property type="entry name" value="GNAT_dom"/>
</dbReference>
<evidence type="ECO:0000313" key="6">
    <source>
        <dbReference type="EMBL" id="CAD2219516.1"/>
    </source>
</evidence>
<dbReference type="GO" id="GO:0031415">
    <property type="term" value="C:NatA complex"/>
    <property type="evidence" value="ECO:0007669"/>
    <property type="project" value="InterPro"/>
</dbReference>
<dbReference type="CDD" id="cd04301">
    <property type="entry name" value="NAT_SF"/>
    <property type="match status" value="1"/>
</dbReference>
<evidence type="ECO:0000256" key="2">
    <source>
        <dbReference type="ARBA" id="ARBA00023315"/>
    </source>
</evidence>
<keyword evidence="2" id="KW-0012">Acyltransferase</keyword>
<proteinExistence type="inferred from homology"/>
<keyword evidence="1 6" id="KW-0808">Transferase</keyword>
<reference evidence="6 7" key="1">
    <citation type="submission" date="2020-08" db="EMBL/GenBank/DDBJ databases">
        <authorList>
            <person name="Newling K."/>
            <person name="Davey J."/>
            <person name="Forrester S."/>
        </authorList>
    </citation>
    <scope>NUCLEOTIDE SEQUENCE [LARGE SCALE GENOMIC DNA]</scope>
    <source>
        <strain evidence="7">Crithidia deanei Carvalho (ATCC PRA-265)</strain>
    </source>
</reference>
<dbReference type="VEuPathDB" id="TriTrypDB:ADEAN_000702400"/>
<dbReference type="InterPro" id="IPR016181">
    <property type="entry name" value="Acyl_CoA_acyltransferase"/>
</dbReference>
<dbReference type="EMBL" id="LR877158">
    <property type="protein sequence ID" value="CAD2219516.1"/>
    <property type="molecule type" value="Genomic_DNA"/>
</dbReference>
<evidence type="ECO:0000256" key="3">
    <source>
        <dbReference type="ARBA" id="ARBA00025786"/>
    </source>
</evidence>
<evidence type="ECO:0000259" key="5">
    <source>
        <dbReference type="PROSITE" id="PS51186"/>
    </source>
</evidence>
<dbReference type="AlphaFoldDB" id="S9VSN4"/>
<sequence length="228" mass="25829">MQIRRANMEDMYEMQHCNLCCLPENYNLRYYFYHILSWPQLLHVQQDYNGDTVGYVLAKMDDEESAEKRHGHITSLSVLRTHRKLGIASRVMKAAMKEMDEEYKANFCSLHVRVTNDAALHLYQDSLDFRCAGVEEAYYVDSEDAYHMKYFFRGENKGTYITENGTPIHKPVSKETAAATAVVGGTSKKPNAKELENEMAELLEQLETGKGGKGGNKGGNKGGKGKKK</sequence>
<organism evidence="6 7">
    <name type="scientific">Angomonas deanei</name>
    <dbReference type="NCBI Taxonomy" id="59799"/>
    <lineage>
        <taxon>Eukaryota</taxon>
        <taxon>Discoba</taxon>
        <taxon>Euglenozoa</taxon>
        <taxon>Kinetoplastea</taxon>
        <taxon>Metakinetoplastina</taxon>
        <taxon>Trypanosomatida</taxon>
        <taxon>Trypanosomatidae</taxon>
        <taxon>Strigomonadinae</taxon>
        <taxon>Angomonas</taxon>
    </lineage>
</organism>
<dbReference type="Proteomes" id="UP000515908">
    <property type="component" value="Chromosome 14"/>
</dbReference>
<dbReference type="PANTHER" id="PTHR23091:SF4">
    <property type="entry name" value="N-TERMINAL AMINO-ACID N(ALPHA)-ACETYLTRANSFERASE NATA"/>
    <property type="match status" value="1"/>
</dbReference>
<accession>S9VSN4</accession>
<dbReference type="InterPro" id="IPR045047">
    <property type="entry name" value="Ard1-like"/>
</dbReference>
<name>S9VSN4_9TRYP</name>
<feature type="domain" description="N-acetyltransferase" evidence="5">
    <location>
        <begin position="1"/>
        <end position="153"/>
    </location>
</feature>
<dbReference type="PANTHER" id="PTHR23091">
    <property type="entry name" value="N-TERMINAL ACETYLTRANSFERASE"/>
    <property type="match status" value="1"/>
</dbReference>
<dbReference type="Pfam" id="PF00583">
    <property type="entry name" value="Acetyltransf_1"/>
    <property type="match status" value="1"/>
</dbReference>
<evidence type="ECO:0000256" key="4">
    <source>
        <dbReference type="SAM" id="MobiDB-lite"/>
    </source>
</evidence>